<reference evidence="1" key="1">
    <citation type="journal article" date="2020" name="Stud. Mycol.">
        <title>101 Dothideomycetes genomes: a test case for predicting lifestyles and emergence of pathogens.</title>
        <authorList>
            <person name="Haridas S."/>
            <person name="Albert R."/>
            <person name="Binder M."/>
            <person name="Bloem J."/>
            <person name="Labutti K."/>
            <person name="Salamov A."/>
            <person name="Andreopoulos B."/>
            <person name="Baker S."/>
            <person name="Barry K."/>
            <person name="Bills G."/>
            <person name="Bluhm B."/>
            <person name="Cannon C."/>
            <person name="Castanera R."/>
            <person name="Culley D."/>
            <person name="Daum C."/>
            <person name="Ezra D."/>
            <person name="Gonzalez J."/>
            <person name="Henrissat B."/>
            <person name="Kuo A."/>
            <person name="Liang C."/>
            <person name="Lipzen A."/>
            <person name="Lutzoni F."/>
            <person name="Magnuson J."/>
            <person name="Mondo S."/>
            <person name="Nolan M."/>
            <person name="Ohm R."/>
            <person name="Pangilinan J."/>
            <person name="Park H.-J."/>
            <person name="Ramirez L."/>
            <person name="Alfaro M."/>
            <person name="Sun H."/>
            <person name="Tritt A."/>
            <person name="Yoshinaga Y."/>
            <person name="Zwiers L.-H."/>
            <person name="Turgeon B."/>
            <person name="Goodwin S."/>
            <person name="Spatafora J."/>
            <person name="Crous P."/>
            <person name="Grigoriev I."/>
        </authorList>
    </citation>
    <scope>NUCLEOTIDE SEQUENCE</scope>
    <source>
        <strain evidence="1">CBS 122367</strain>
    </source>
</reference>
<proteinExistence type="predicted"/>
<organism evidence="1 2">
    <name type="scientific">Lentithecium fluviatile CBS 122367</name>
    <dbReference type="NCBI Taxonomy" id="1168545"/>
    <lineage>
        <taxon>Eukaryota</taxon>
        <taxon>Fungi</taxon>
        <taxon>Dikarya</taxon>
        <taxon>Ascomycota</taxon>
        <taxon>Pezizomycotina</taxon>
        <taxon>Dothideomycetes</taxon>
        <taxon>Pleosporomycetidae</taxon>
        <taxon>Pleosporales</taxon>
        <taxon>Massarineae</taxon>
        <taxon>Lentitheciaceae</taxon>
        <taxon>Lentithecium</taxon>
    </lineage>
</organism>
<evidence type="ECO:0008006" key="3">
    <source>
        <dbReference type="Google" id="ProtNLM"/>
    </source>
</evidence>
<dbReference type="Proteomes" id="UP000799291">
    <property type="component" value="Unassembled WGS sequence"/>
</dbReference>
<gene>
    <name evidence="1" type="ORF">K458DRAFT_407435</name>
</gene>
<dbReference type="AlphaFoldDB" id="A0A6G1IQA5"/>
<dbReference type="InterPro" id="IPR036770">
    <property type="entry name" value="Ankyrin_rpt-contain_sf"/>
</dbReference>
<protein>
    <recommendedName>
        <fullName evidence="3">Ankyrin</fullName>
    </recommendedName>
</protein>
<dbReference type="Gene3D" id="1.25.40.20">
    <property type="entry name" value="Ankyrin repeat-containing domain"/>
    <property type="match status" value="1"/>
</dbReference>
<dbReference type="EMBL" id="MU005597">
    <property type="protein sequence ID" value="KAF2680426.1"/>
    <property type="molecule type" value="Genomic_DNA"/>
</dbReference>
<accession>A0A6G1IQA5</accession>
<sequence>MKLLKLPPKIFQRITAAYIAKVGLYEVFGHQPIKVYVRRLSNKILQNWLVVFLERSANGLFGAKDILPALIPKTVAGCMLFRNAGCARMAEPVERLVNYANVLVFTEVTGKTSSKDQVWYTRRVAEAVANHCSMAYNLVTKASPKFLSQLEKDKDDALFLSKAVATAEVDLVSKMLDQNAPMWSATQSFTLAIQIASRSDTGILRLLLNHRQARNSKAPESLRSDIIYKSVREKCISRSGRVAIRLVEWLKKNLGHQNHRQLRGWMVASRNTLMEKTVVVKYLLDMGFLFRLASLCRRDFFLHYWLDAKIWLRLFLEQDILNVEDTYKVRYDRSQETSLLRYAVIYCCVESVEVVLEAGTKPDGLQIGDRAEYSIRLAIVGPDSKTVQLLLGFGADTEGGNDPDMCSTLDLIPQGRAFGPEGYISEILLQ</sequence>
<evidence type="ECO:0000313" key="1">
    <source>
        <dbReference type="EMBL" id="KAF2680426.1"/>
    </source>
</evidence>
<dbReference type="SUPFAM" id="SSF48403">
    <property type="entry name" value="Ankyrin repeat"/>
    <property type="match status" value="1"/>
</dbReference>
<evidence type="ECO:0000313" key="2">
    <source>
        <dbReference type="Proteomes" id="UP000799291"/>
    </source>
</evidence>
<name>A0A6G1IQA5_9PLEO</name>
<keyword evidence="2" id="KW-1185">Reference proteome</keyword>
<dbReference type="OrthoDB" id="366390at2759"/>